<dbReference type="InterPro" id="IPR016024">
    <property type="entry name" value="ARM-type_fold"/>
</dbReference>
<keyword evidence="2" id="KW-1185">Reference proteome</keyword>
<dbReference type="AlphaFoldDB" id="A0A4R9LQN2"/>
<reference evidence="1" key="1">
    <citation type="journal article" date="2019" name="PLoS Negl. Trop. Dis.">
        <title>Revisiting the worldwide diversity of Leptospira species in the environment.</title>
        <authorList>
            <person name="Vincent A.T."/>
            <person name="Schiettekatte O."/>
            <person name="Bourhy P."/>
            <person name="Veyrier F.J."/>
            <person name="Picardeau M."/>
        </authorList>
    </citation>
    <scope>NUCLEOTIDE SEQUENCE [LARGE SCALE GENOMIC DNA]</scope>
    <source>
        <strain evidence="1">201400974</strain>
    </source>
</reference>
<sequence length="239" mass="26570">MGTRDLIAALRGAPNFPSSTQNSPVVKFYAAKALGRKGETVAIEPLLIEYKKQSEALVERENKPRKLKDGVYGSESLSSPYFFAEDDISMVLACGEMLRSLGTLPLTENSEKEIKQALIHKNFYIRSSAADAIYLAGKKETMSNLPELLSHEKDPYAKISILSALAGLERLPNQNFKAVVDTLKDSDPEIRKKASEALVRMDLTLAAPHLENAIASENDQRVLLQMKEDYKQIQSFRVP</sequence>
<dbReference type="Gene3D" id="1.25.10.10">
    <property type="entry name" value="Leucine-rich Repeat Variant"/>
    <property type="match status" value="1"/>
</dbReference>
<comment type="caution">
    <text evidence="1">The sequence shown here is derived from an EMBL/GenBank/DDBJ whole genome shotgun (WGS) entry which is preliminary data.</text>
</comment>
<dbReference type="Proteomes" id="UP000298264">
    <property type="component" value="Unassembled WGS sequence"/>
</dbReference>
<accession>A0A4R9LQN2</accession>
<protein>
    <submittedName>
        <fullName evidence="1">HEAT repeat domain-containing protein</fullName>
    </submittedName>
</protein>
<dbReference type="OrthoDB" id="342668at2"/>
<gene>
    <name evidence="1" type="ORF">EHS11_05960</name>
</gene>
<dbReference type="EMBL" id="RQHV01000038">
    <property type="protein sequence ID" value="TGN11758.1"/>
    <property type="molecule type" value="Genomic_DNA"/>
</dbReference>
<proteinExistence type="predicted"/>
<dbReference type="InterPro" id="IPR011989">
    <property type="entry name" value="ARM-like"/>
</dbReference>
<dbReference type="SUPFAM" id="SSF48371">
    <property type="entry name" value="ARM repeat"/>
    <property type="match status" value="1"/>
</dbReference>
<evidence type="ECO:0000313" key="1">
    <source>
        <dbReference type="EMBL" id="TGN11758.1"/>
    </source>
</evidence>
<organism evidence="1 2">
    <name type="scientific">Leptospira ilyithenensis</name>
    <dbReference type="NCBI Taxonomy" id="2484901"/>
    <lineage>
        <taxon>Bacteria</taxon>
        <taxon>Pseudomonadati</taxon>
        <taxon>Spirochaetota</taxon>
        <taxon>Spirochaetia</taxon>
        <taxon>Leptospirales</taxon>
        <taxon>Leptospiraceae</taxon>
        <taxon>Leptospira</taxon>
    </lineage>
</organism>
<dbReference type="Pfam" id="PF13646">
    <property type="entry name" value="HEAT_2"/>
    <property type="match status" value="1"/>
</dbReference>
<evidence type="ECO:0000313" key="2">
    <source>
        <dbReference type="Proteomes" id="UP000298264"/>
    </source>
</evidence>
<name>A0A4R9LQN2_9LEPT</name>